<dbReference type="Proteomes" id="UP001458880">
    <property type="component" value="Unassembled WGS sequence"/>
</dbReference>
<sequence length="142" mass="16294">MLTWKVYTYTADKCTYYGKIFILPPVSVITPNGPQTRFSSQILLAEKDIQSLPKRKLSYGKHQKLRPLETRQHLWNNVKIPVFGLGTWFSCTIIHTYAMAENSNVCVTLTNGVEVPALGYGTWQVVSNNVMWYRKDHSLIAR</sequence>
<reference evidence="1 2" key="1">
    <citation type="journal article" date="2024" name="BMC Genomics">
        <title>De novo assembly and annotation of Popillia japonica's genome with initial clues to its potential as an invasive pest.</title>
        <authorList>
            <person name="Cucini C."/>
            <person name="Boschi S."/>
            <person name="Funari R."/>
            <person name="Cardaioli E."/>
            <person name="Iannotti N."/>
            <person name="Marturano G."/>
            <person name="Paoli F."/>
            <person name="Bruttini M."/>
            <person name="Carapelli A."/>
            <person name="Frati F."/>
            <person name="Nardi F."/>
        </authorList>
    </citation>
    <scope>NUCLEOTIDE SEQUENCE [LARGE SCALE GENOMIC DNA]</scope>
    <source>
        <strain evidence="1">DMR45628</strain>
    </source>
</reference>
<proteinExistence type="predicted"/>
<protein>
    <submittedName>
        <fullName evidence="1">Uncharacterized protein</fullName>
    </submittedName>
</protein>
<keyword evidence="2" id="KW-1185">Reference proteome</keyword>
<comment type="caution">
    <text evidence="1">The sequence shown here is derived from an EMBL/GenBank/DDBJ whole genome shotgun (WGS) entry which is preliminary data.</text>
</comment>
<gene>
    <name evidence="1" type="ORF">QE152_g34102</name>
</gene>
<dbReference type="AlphaFoldDB" id="A0AAW1IU29"/>
<evidence type="ECO:0000313" key="1">
    <source>
        <dbReference type="EMBL" id="KAK9693589.1"/>
    </source>
</evidence>
<accession>A0AAW1IU29</accession>
<organism evidence="1 2">
    <name type="scientific">Popillia japonica</name>
    <name type="common">Japanese beetle</name>
    <dbReference type="NCBI Taxonomy" id="7064"/>
    <lineage>
        <taxon>Eukaryota</taxon>
        <taxon>Metazoa</taxon>
        <taxon>Ecdysozoa</taxon>
        <taxon>Arthropoda</taxon>
        <taxon>Hexapoda</taxon>
        <taxon>Insecta</taxon>
        <taxon>Pterygota</taxon>
        <taxon>Neoptera</taxon>
        <taxon>Endopterygota</taxon>
        <taxon>Coleoptera</taxon>
        <taxon>Polyphaga</taxon>
        <taxon>Scarabaeiformia</taxon>
        <taxon>Scarabaeidae</taxon>
        <taxon>Rutelinae</taxon>
        <taxon>Popillia</taxon>
    </lineage>
</organism>
<name>A0AAW1IU29_POPJA</name>
<evidence type="ECO:0000313" key="2">
    <source>
        <dbReference type="Proteomes" id="UP001458880"/>
    </source>
</evidence>
<dbReference type="EMBL" id="JASPKY010000538">
    <property type="protein sequence ID" value="KAK9693589.1"/>
    <property type="molecule type" value="Genomic_DNA"/>
</dbReference>